<accession>A0ABT2X9G7</accession>
<keyword evidence="3" id="KW-1185">Reference proteome</keyword>
<dbReference type="InterPro" id="IPR007516">
    <property type="entry name" value="Co_F420_Hydgase/DH_bsu_N"/>
</dbReference>
<name>A0ABT2X9G7_9RHOB</name>
<dbReference type="PANTHER" id="PTHR31332:SF0">
    <property type="entry name" value="7-HYDROXYMETHYL CHLOROPHYLL A REDUCTASE, CHLOROPLASTIC"/>
    <property type="match status" value="1"/>
</dbReference>
<reference evidence="2 3" key="1">
    <citation type="submission" date="2022-10" db="EMBL/GenBank/DDBJ databases">
        <title>Defluviimonas sp. nov., isolated from ocean surface sediments.</title>
        <authorList>
            <person name="He W."/>
            <person name="Wang L."/>
            <person name="Zhang D.-F."/>
        </authorList>
    </citation>
    <scope>NUCLEOTIDE SEQUENCE [LARGE SCALE GENOMIC DNA]</scope>
    <source>
        <strain evidence="2 3">WL0024</strain>
    </source>
</reference>
<evidence type="ECO:0000259" key="1">
    <source>
        <dbReference type="PROSITE" id="PS51379"/>
    </source>
</evidence>
<dbReference type="Gene3D" id="3.30.70.20">
    <property type="match status" value="1"/>
</dbReference>
<dbReference type="Proteomes" id="UP001209535">
    <property type="component" value="Unassembled WGS sequence"/>
</dbReference>
<evidence type="ECO:0000313" key="2">
    <source>
        <dbReference type="EMBL" id="MCU9850587.1"/>
    </source>
</evidence>
<dbReference type="PROSITE" id="PS51379">
    <property type="entry name" value="4FE4S_FER_2"/>
    <property type="match status" value="1"/>
</dbReference>
<organism evidence="2 3">
    <name type="scientific">Albidovulum salinarum</name>
    <dbReference type="NCBI Taxonomy" id="2984153"/>
    <lineage>
        <taxon>Bacteria</taxon>
        <taxon>Pseudomonadati</taxon>
        <taxon>Pseudomonadota</taxon>
        <taxon>Alphaproteobacteria</taxon>
        <taxon>Rhodobacterales</taxon>
        <taxon>Paracoccaceae</taxon>
        <taxon>Albidovulum</taxon>
    </lineage>
</organism>
<dbReference type="InterPro" id="IPR045220">
    <property type="entry name" value="FRHB/FDHB/HCAR-like"/>
</dbReference>
<comment type="caution">
    <text evidence="2">The sequence shown here is derived from an EMBL/GenBank/DDBJ whole genome shotgun (WGS) entry which is preliminary data.</text>
</comment>
<dbReference type="InterPro" id="IPR017896">
    <property type="entry name" value="4Fe4S_Fe-S-bd"/>
</dbReference>
<dbReference type="Pfam" id="PF04432">
    <property type="entry name" value="FrhB_FdhB_C"/>
    <property type="match status" value="1"/>
</dbReference>
<evidence type="ECO:0000313" key="3">
    <source>
        <dbReference type="Proteomes" id="UP001209535"/>
    </source>
</evidence>
<proteinExistence type="predicted"/>
<feature type="domain" description="4Fe-4S ferredoxin-type" evidence="1">
    <location>
        <begin position="15"/>
        <end position="45"/>
    </location>
</feature>
<dbReference type="Pfam" id="PF04422">
    <property type="entry name" value="FrhB_FdhB_N"/>
    <property type="match status" value="1"/>
</dbReference>
<dbReference type="InterPro" id="IPR007525">
    <property type="entry name" value="FrhB_FdhB_C"/>
</dbReference>
<gene>
    <name evidence="2" type="ORF">OEZ60_21670</name>
</gene>
<dbReference type="PANTHER" id="PTHR31332">
    <property type="entry name" value="7-HYDROXYMETHYL CHLOROPHYLL A REDUCTASE, CHLOROPLASTIC"/>
    <property type="match status" value="1"/>
</dbReference>
<dbReference type="EMBL" id="JAOVQO010000040">
    <property type="protein sequence ID" value="MCU9850587.1"/>
    <property type="molecule type" value="Genomic_DNA"/>
</dbReference>
<dbReference type="RefSeq" id="WP_263340887.1">
    <property type="nucleotide sequence ID" value="NZ_JAOVQO010000040.1"/>
</dbReference>
<protein>
    <submittedName>
        <fullName evidence="2">Coenzyme F420 hydrogenase/dehydrogenase, beta subunit C-terminal domain</fullName>
    </submittedName>
</protein>
<sequence>MMQTGRVHSRHPTTIAQVVESGLCIGCGLCEALAPERWAMTYTPEGRLRPAARSSDPEAGLEILAACPGAVARAHSEDTPCDDMIWGRYHRMERTWAADADIRFRAASGGLLTALGVHLLRTGRAKFILHCEADPEAPMRTRWCISDTVDQVIARAGSRYGPSDTLAGLQVAVDRNEPFAVIAKPCDAGAVRSRAKNDADLARNLVCILVMVCGGASDLGKSQALLDDYGVAESDVTLFRYRGYGNPGATRVEVKDGRAWQCTYGDLWADEAGWRIQSRCKICPDANGEAADIAAADTWPGANPVGEDAGFNGIITRTECGEALFEEAVSAGLLVRGEAIAPREFDDLQPHQVRKKRALAARLRGILEAGSPIYAHEGLRIDELDGRDADQQDASRARVVAGRFSETLPTLKG</sequence>